<name>A0A672SCU2_SINGR</name>
<dbReference type="FunFam" id="1.10.287.70:FF:000031">
    <property type="entry name" value="Potassium/sodium hyperpolarization-activated cyclic nucleotide-gated channel 1, putative"/>
    <property type="match status" value="1"/>
</dbReference>
<evidence type="ECO:0000256" key="8">
    <source>
        <dbReference type="ARBA" id="ARBA00023136"/>
    </source>
</evidence>
<evidence type="ECO:0000313" key="13">
    <source>
        <dbReference type="Proteomes" id="UP000472262"/>
    </source>
</evidence>
<dbReference type="GO" id="GO:0098855">
    <property type="term" value="C:HCN channel complex"/>
    <property type="evidence" value="ECO:0007669"/>
    <property type="project" value="TreeGrafter"/>
</dbReference>
<feature type="transmembrane region" description="Helical" evidence="10">
    <location>
        <begin position="349"/>
        <end position="374"/>
    </location>
</feature>
<dbReference type="Gene3D" id="2.60.120.10">
    <property type="entry name" value="Jelly Rolls"/>
    <property type="match status" value="1"/>
</dbReference>
<dbReference type="GO" id="GO:0035725">
    <property type="term" value="P:sodium ion transmembrane transport"/>
    <property type="evidence" value="ECO:0007669"/>
    <property type="project" value="TreeGrafter"/>
</dbReference>
<protein>
    <submittedName>
        <fullName evidence="12">Hyperpolarization activated cyclic nucleotide gated potassium channel 1</fullName>
    </submittedName>
</protein>
<dbReference type="PROSITE" id="PS50042">
    <property type="entry name" value="CNMP_BINDING_3"/>
    <property type="match status" value="1"/>
</dbReference>
<reference evidence="12" key="1">
    <citation type="submission" date="2025-08" db="UniProtKB">
        <authorList>
            <consortium name="Ensembl"/>
        </authorList>
    </citation>
    <scope>IDENTIFICATION</scope>
</reference>
<keyword evidence="3" id="KW-1003">Cell membrane</keyword>
<dbReference type="PANTHER" id="PTHR45689:SF3">
    <property type="entry name" value="POTASSIUM_SODIUM HYPERPOLARIZATION-ACTIVATED CYCLIC NUCLEOTIDE-GATED CHANNEL 1"/>
    <property type="match status" value="1"/>
</dbReference>
<keyword evidence="5" id="KW-0633">Potassium transport</keyword>
<feature type="region of interest" description="Disordered" evidence="9">
    <location>
        <begin position="817"/>
        <end position="862"/>
    </location>
</feature>
<feature type="domain" description="Cyclic nucleotide-binding" evidence="11">
    <location>
        <begin position="464"/>
        <end position="510"/>
    </location>
</feature>
<evidence type="ECO:0000256" key="7">
    <source>
        <dbReference type="ARBA" id="ARBA00023065"/>
    </source>
</evidence>
<keyword evidence="5" id="KW-0407">Ion channel</keyword>
<sequence length="862" mass="96726">MEDKSNSFSSNKEEKADGNNVFQRQDSILKNSMGSQNMKDHGNSVGAKGDREEAMVGFDDIDAASRQHGFMQRQFGAMMQPGVNKFSLRMFGSQKAVEKEQERVQTAGYWIIHPYSDFRFYWDLIMLIMMMGNLIIIPVGITFFSEQTTTSWLIFNVASDTIFLVDLVMNFRTGIVNEESSEIILDPKVIKMNYLKSWFVVDFLSSIPVDYIFLIVEKGFDSEVYKTARALRIVRFTKILSLLRLLRLSRLIRYIHQWEEIFHMTYDLASAVVRIFNLIGMMLLLCHWDGCLQFLVPLLQDFPPDCWVSLNGMVNDSWGKQYSYALFKAMSHMLCIGYGARAPVSMSDLWITMLSMIVGATCYAMFVGHATALIQSLDSSRRQYQEKYKQVEQYMSFHKLPADMRQKIHDYYEHRYQGKIFDEDSILNELNDPLKEVRHKYLIVVLTQVTFEPNEPIRNRTASAKYFCQICLLTKGRRTASVRSDTYCRLFSLSVDHFNEVLEEYPMMRRAFETVAIDRLDRIGKKNSLLLQKFQKDLNAGVFNTQENELLKQIIRQDREMVMMVDRKQSITGMNSTPMSGNSIINSPAQPPFSTATAILGINQLQQQTAPLSYSTSATITPSGRVPPSQGVTFSAPSVSHGNLSTSSPNPTMPLQQPAGAIMSPCSFTTSICSPPVQTPMASRTFQYGSPTASQLSLVQQPLPQQPSPASIPQQPPQQQPQQSQAASPQRSDVHKSAQALQSGSLSKDLRHLSASQPSLPHETSLAARAHPISGESLASIQPPIGSVAGVQAPGSVLQSGIRTNVPQRVALFRQMSSGALPPVRTAPSSAQHRDSTGSRRESAVLSSTETEQDKMRFASNL</sequence>
<dbReference type="GO" id="GO:0030424">
    <property type="term" value="C:axon"/>
    <property type="evidence" value="ECO:0007669"/>
    <property type="project" value="TreeGrafter"/>
</dbReference>
<dbReference type="InterPro" id="IPR018490">
    <property type="entry name" value="cNMP-bd_dom_sf"/>
</dbReference>
<dbReference type="Proteomes" id="UP000472262">
    <property type="component" value="Unassembled WGS sequence"/>
</dbReference>
<comment type="subcellular location">
    <subcellularLocation>
        <location evidence="1">Cell membrane</location>
        <topology evidence="1">Multi-pass membrane protein</topology>
    </subcellularLocation>
</comment>
<reference evidence="12" key="2">
    <citation type="submission" date="2025-09" db="UniProtKB">
        <authorList>
            <consortium name="Ensembl"/>
        </authorList>
    </citation>
    <scope>IDENTIFICATION</scope>
</reference>
<evidence type="ECO:0000259" key="11">
    <source>
        <dbReference type="PROSITE" id="PS50042"/>
    </source>
</evidence>
<feature type="compositionally biased region" description="Low complexity" evidence="9">
    <location>
        <begin position="693"/>
        <end position="713"/>
    </location>
</feature>
<evidence type="ECO:0000256" key="9">
    <source>
        <dbReference type="SAM" id="MobiDB-lite"/>
    </source>
</evidence>
<keyword evidence="13" id="KW-1185">Reference proteome</keyword>
<feature type="compositionally biased region" description="Basic and acidic residues" evidence="9">
    <location>
        <begin position="1"/>
        <end position="17"/>
    </location>
</feature>
<keyword evidence="7" id="KW-0406">Ion transport</keyword>
<dbReference type="AlphaFoldDB" id="A0A672SCU2"/>
<dbReference type="Gene3D" id="1.10.287.630">
    <property type="entry name" value="Helix hairpin bin"/>
    <property type="match status" value="1"/>
</dbReference>
<feature type="compositionally biased region" description="Basic and acidic residues" evidence="9">
    <location>
        <begin position="832"/>
        <end position="843"/>
    </location>
</feature>
<dbReference type="SUPFAM" id="SSF51206">
    <property type="entry name" value="cAMP-binding domain-like"/>
    <property type="match status" value="1"/>
</dbReference>
<dbReference type="GO" id="GO:0003254">
    <property type="term" value="P:regulation of membrane depolarization"/>
    <property type="evidence" value="ECO:0007669"/>
    <property type="project" value="TreeGrafter"/>
</dbReference>
<keyword evidence="5" id="KW-0631">Potassium channel</keyword>
<dbReference type="Ensembl" id="ENSSGRT00000105233.1">
    <property type="protein sequence ID" value="ENSSGRP00000098909.1"/>
    <property type="gene ID" value="ENSSGRG00000049327.1"/>
</dbReference>
<dbReference type="GO" id="GO:0030425">
    <property type="term" value="C:dendrite"/>
    <property type="evidence" value="ECO:0007669"/>
    <property type="project" value="TreeGrafter"/>
</dbReference>
<evidence type="ECO:0000256" key="5">
    <source>
        <dbReference type="ARBA" id="ARBA00022826"/>
    </source>
</evidence>
<keyword evidence="5" id="KW-0630">Potassium</keyword>
<dbReference type="InterPro" id="IPR000595">
    <property type="entry name" value="cNMP-bd_dom"/>
</dbReference>
<feature type="region of interest" description="Disordered" evidence="9">
    <location>
        <begin position="616"/>
        <end position="652"/>
    </location>
</feature>
<dbReference type="SUPFAM" id="SSF81324">
    <property type="entry name" value="Voltage-gated potassium channels"/>
    <property type="match status" value="1"/>
</dbReference>
<dbReference type="InterPro" id="IPR014710">
    <property type="entry name" value="RmlC-like_jellyroll"/>
</dbReference>
<evidence type="ECO:0000256" key="3">
    <source>
        <dbReference type="ARBA" id="ARBA00022475"/>
    </source>
</evidence>
<evidence type="ECO:0000313" key="12">
    <source>
        <dbReference type="Ensembl" id="ENSSGRP00000098909.1"/>
    </source>
</evidence>
<feature type="compositionally biased region" description="Basic and acidic residues" evidence="9">
    <location>
        <begin position="852"/>
        <end position="862"/>
    </location>
</feature>
<keyword evidence="6 10" id="KW-1133">Transmembrane helix</keyword>
<dbReference type="FunCoup" id="A0A672SCU2">
    <property type="interactions" value="65"/>
</dbReference>
<feature type="transmembrane region" description="Helical" evidence="10">
    <location>
        <begin position="120"/>
        <end position="144"/>
    </location>
</feature>
<dbReference type="OMA" id="TIITRPH"/>
<evidence type="ECO:0000256" key="6">
    <source>
        <dbReference type="ARBA" id="ARBA00022989"/>
    </source>
</evidence>
<dbReference type="Pfam" id="PF00520">
    <property type="entry name" value="Ion_trans"/>
    <property type="match status" value="1"/>
</dbReference>
<dbReference type="InterPro" id="IPR005821">
    <property type="entry name" value="Ion_trans_dom"/>
</dbReference>
<feature type="compositionally biased region" description="Polar residues" evidence="9">
    <location>
        <begin position="630"/>
        <end position="652"/>
    </location>
</feature>
<dbReference type="GO" id="GO:0005249">
    <property type="term" value="F:voltage-gated potassium channel activity"/>
    <property type="evidence" value="ECO:0007669"/>
    <property type="project" value="TreeGrafter"/>
</dbReference>
<dbReference type="Pfam" id="PF08412">
    <property type="entry name" value="Ion_trans_N"/>
    <property type="match status" value="1"/>
</dbReference>
<proteinExistence type="predicted"/>
<dbReference type="PANTHER" id="PTHR45689">
    <property type="entry name" value="I[[H]] CHANNEL, ISOFORM E"/>
    <property type="match status" value="1"/>
</dbReference>
<feature type="compositionally biased region" description="Low complexity" evidence="9">
    <location>
        <begin position="720"/>
        <end position="730"/>
    </location>
</feature>
<dbReference type="CDD" id="cd00038">
    <property type="entry name" value="CAP_ED"/>
    <property type="match status" value="1"/>
</dbReference>
<keyword evidence="8 10" id="KW-0472">Membrane</keyword>
<evidence type="ECO:0000256" key="2">
    <source>
        <dbReference type="ARBA" id="ARBA00022448"/>
    </source>
</evidence>
<dbReference type="Gene3D" id="1.10.287.70">
    <property type="match status" value="1"/>
</dbReference>
<accession>A0A672SCU2</accession>
<organism evidence="12 13">
    <name type="scientific">Sinocyclocheilus grahami</name>
    <name type="common">Dianchi golden-line fish</name>
    <name type="synonym">Barbus grahami</name>
    <dbReference type="NCBI Taxonomy" id="75366"/>
    <lineage>
        <taxon>Eukaryota</taxon>
        <taxon>Metazoa</taxon>
        <taxon>Chordata</taxon>
        <taxon>Craniata</taxon>
        <taxon>Vertebrata</taxon>
        <taxon>Euteleostomi</taxon>
        <taxon>Actinopterygii</taxon>
        <taxon>Neopterygii</taxon>
        <taxon>Teleostei</taxon>
        <taxon>Ostariophysi</taxon>
        <taxon>Cypriniformes</taxon>
        <taxon>Cyprinidae</taxon>
        <taxon>Cyprininae</taxon>
        <taxon>Sinocyclocheilus</taxon>
    </lineage>
</organism>
<gene>
    <name evidence="12" type="primary">LOC107584636</name>
</gene>
<feature type="region of interest" description="Disordered" evidence="9">
    <location>
        <begin position="1"/>
        <end position="24"/>
    </location>
</feature>
<evidence type="ECO:0000256" key="4">
    <source>
        <dbReference type="ARBA" id="ARBA00022692"/>
    </source>
</evidence>
<keyword evidence="2" id="KW-0813">Transport</keyword>
<evidence type="ECO:0000256" key="1">
    <source>
        <dbReference type="ARBA" id="ARBA00004651"/>
    </source>
</evidence>
<dbReference type="InterPro" id="IPR013621">
    <property type="entry name" value="Ion_trans_N"/>
</dbReference>
<evidence type="ECO:0000256" key="10">
    <source>
        <dbReference type="SAM" id="Phobius"/>
    </source>
</evidence>
<feature type="region of interest" description="Disordered" evidence="9">
    <location>
        <begin position="692"/>
        <end position="763"/>
    </location>
</feature>
<keyword evidence="4 10" id="KW-0812">Transmembrane</keyword>
<dbReference type="InParanoid" id="A0A672SCU2"/>
<dbReference type="InterPro" id="IPR051413">
    <property type="entry name" value="K/Na_HCN_channel"/>
</dbReference>